<name>A0A7W7QUU5_9ACTN</name>
<organism evidence="1 2">
    <name type="scientific">Streptosporangium saharense</name>
    <dbReference type="NCBI Taxonomy" id="1706840"/>
    <lineage>
        <taxon>Bacteria</taxon>
        <taxon>Bacillati</taxon>
        <taxon>Actinomycetota</taxon>
        <taxon>Actinomycetes</taxon>
        <taxon>Streptosporangiales</taxon>
        <taxon>Streptosporangiaceae</taxon>
        <taxon>Streptosporangium</taxon>
    </lineage>
</organism>
<keyword evidence="2" id="KW-1185">Reference proteome</keyword>
<dbReference type="InterPro" id="IPR029063">
    <property type="entry name" value="SAM-dependent_MTases_sf"/>
</dbReference>
<dbReference type="Gene3D" id="3.40.50.150">
    <property type="entry name" value="Vaccinia Virus protein VP39"/>
    <property type="match status" value="1"/>
</dbReference>
<dbReference type="InterPro" id="IPR006764">
    <property type="entry name" value="SAM_dep_MeTrfase_SAV2177_type"/>
</dbReference>
<protein>
    <recommendedName>
        <fullName evidence="3">SAM-dependent methyltransferase</fullName>
    </recommendedName>
</protein>
<dbReference type="RefSeq" id="WP_184723716.1">
    <property type="nucleotide sequence ID" value="NZ_JACHJP010000012.1"/>
</dbReference>
<dbReference type="EMBL" id="JACHJP010000012">
    <property type="protein sequence ID" value="MBB4920139.1"/>
    <property type="molecule type" value="Genomic_DNA"/>
</dbReference>
<evidence type="ECO:0008006" key="3">
    <source>
        <dbReference type="Google" id="ProtNLM"/>
    </source>
</evidence>
<comment type="caution">
    <text evidence="1">The sequence shown here is derived from an EMBL/GenBank/DDBJ whole genome shotgun (WGS) entry which is preliminary data.</text>
</comment>
<evidence type="ECO:0000313" key="1">
    <source>
        <dbReference type="EMBL" id="MBB4920139.1"/>
    </source>
</evidence>
<evidence type="ECO:0000313" key="2">
    <source>
        <dbReference type="Proteomes" id="UP000552644"/>
    </source>
</evidence>
<dbReference type="PIRSF" id="PIRSF017393">
    <property type="entry name" value="MTase_SAV2177"/>
    <property type="match status" value="1"/>
</dbReference>
<dbReference type="AlphaFoldDB" id="A0A7W7QUU5"/>
<gene>
    <name evidence="1" type="ORF">FHS44_007283</name>
</gene>
<reference evidence="1 2" key="1">
    <citation type="submission" date="2020-08" db="EMBL/GenBank/DDBJ databases">
        <title>Genomic Encyclopedia of Type Strains, Phase III (KMG-III): the genomes of soil and plant-associated and newly described type strains.</title>
        <authorList>
            <person name="Whitman W."/>
        </authorList>
    </citation>
    <scope>NUCLEOTIDE SEQUENCE [LARGE SCALE GENOMIC DNA]</scope>
    <source>
        <strain evidence="1 2">CECT 8840</strain>
    </source>
</reference>
<dbReference type="SUPFAM" id="SSF53335">
    <property type="entry name" value="S-adenosyl-L-methionine-dependent methyltransferases"/>
    <property type="match status" value="1"/>
</dbReference>
<proteinExistence type="predicted"/>
<sequence length="269" mass="29081">MSRDQSPPDGIDTGTPHVGRVYDYVLGGKNNYAADREYADRIVAQMPDYPVLARANRSFLSRAVAFMAEAGVRQFLDLGAGIPTSPNVHEVARETHPDARVVYVDNDPVVSVHNDVLLATDRLLVSIRADLGRPQDVLEHPDLLRLIDFDEPVGVLLLSVLQLFPGETPREVVGPFLGRMAKGSLLAITHPSAEGDQEAVGRARAALAGGPVTVTLRRHAEILPFFGGLDLVEPGLVDVTTWRPRMPGRPTNMIVLGGVARKGVARKPA</sequence>
<dbReference type="Proteomes" id="UP000552644">
    <property type="component" value="Unassembled WGS sequence"/>
</dbReference>
<accession>A0A7W7QUU5</accession>
<dbReference type="Pfam" id="PF04672">
    <property type="entry name" value="Methyltransf_19"/>
    <property type="match status" value="1"/>
</dbReference>